<keyword evidence="12" id="KW-0695">RNA-directed DNA polymerase</keyword>
<keyword evidence="2" id="KW-1188">Viral release from host cell</keyword>
<evidence type="ECO:0000256" key="9">
    <source>
        <dbReference type="ARBA" id="ARBA00022840"/>
    </source>
</evidence>
<dbReference type="InterPro" id="IPR039537">
    <property type="entry name" value="Retrotran_Ty1/copia-like"/>
</dbReference>
<keyword evidence="14" id="KW-0917">Virion maturation</keyword>
<dbReference type="GO" id="GO:0015074">
    <property type="term" value="P:DNA integration"/>
    <property type="evidence" value="ECO:0007669"/>
    <property type="project" value="UniProtKB-KW"/>
</dbReference>
<dbReference type="GO" id="GO:0003887">
    <property type="term" value="F:DNA-directed DNA polymerase activity"/>
    <property type="evidence" value="ECO:0007669"/>
    <property type="project" value="UniProtKB-KW"/>
</dbReference>
<dbReference type="Proteomes" id="UP000325315">
    <property type="component" value="Unassembled WGS sequence"/>
</dbReference>
<evidence type="ECO:0000256" key="8">
    <source>
        <dbReference type="ARBA" id="ARBA00022801"/>
    </source>
</evidence>
<dbReference type="PROSITE" id="PS50994">
    <property type="entry name" value="INTEGRASE"/>
    <property type="match status" value="1"/>
</dbReference>
<keyword evidence="13" id="KW-0239">DNA-directed DNA polymerase</keyword>
<keyword evidence="10" id="KW-0460">Magnesium</keyword>
<dbReference type="EMBL" id="SMMG02000007">
    <property type="protein sequence ID" value="KAA3467262.1"/>
    <property type="molecule type" value="Genomic_DNA"/>
</dbReference>
<dbReference type="Pfam" id="PF22936">
    <property type="entry name" value="Pol_BBD"/>
    <property type="match status" value="1"/>
</dbReference>
<evidence type="ECO:0000313" key="18">
    <source>
        <dbReference type="Proteomes" id="UP000325315"/>
    </source>
</evidence>
<evidence type="ECO:0000256" key="7">
    <source>
        <dbReference type="ARBA" id="ARBA00022759"/>
    </source>
</evidence>
<keyword evidence="9" id="KW-0067">ATP-binding</keyword>
<dbReference type="GO" id="GO:0008233">
    <property type="term" value="F:peptidase activity"/>
    <property type="evidence" value="ECO:0007669"/>
    <property type="project" value="UniProtKB-KW"/>
</dbReference>
<dbReference type="OrthoDB" id="1002208at2759"/>
<feature type="domain" description="Integrase catalytic" evidence="16">
    <location>
        <begin position="286"/>
        <end position="457"/>
    </location>
</feature>
<dbReference type="InterPro" id="IPR012337">
    <property type="entry name" value="RNaseH-like_sf"/>
</dbReference>
<organism evidence="17 18">
    <name type="scientific">Gossypium australe</name>
    <dbReference type="NCBI Taxonomy" id="47621"/>
    <lineage>
        <taxon>Eukaryota</taxon>
        <taxon>Viridiplantae</taxon>
        <taxon>Streptophyta</taxon>
        <taxon>Embryophyta</taxon>
        <taxon>Tracheophyta</taxon>
        <taxon>Spermatophyta</taxon>
        <taxon>Magnoliopsida</taxon>
        <taxon>eudicotyledons</taxon>
        <taxon>Gunneridae</taxon>
        <taxon>Pentapetalae</taxon>
        <taxon>rosids</taxon>
        <taxon>malvids</taxon>
        <taxon>Malvales</taxon>
        <taxon>Malvaceae</taxon>
        <taxon>Malvoideae</taxon>
        <taxon>Gossypium</taxon>
    </lineage>
</organism>
<keyword evidence="6" id="KW-0547">Nucleotide-binding</keyword>
<keyword evidence="7" id="KW-0255">Endonuclease</keyword>
<evidence type="ECO:0000256" key="12">
    <source>
        <dbReference type="ARBA" id="ARBA00022918"/>
    </source>
</evidence>
<keyword evidence="5" id="KW-0479">Metal-binding</keyword>
<evidence type="ECO:0000256" key="14">
    <source>
        <dbReference type="ARBA" id="ARBA00023113"/>
    </source>
</evidence>
<keyword evidence="3" id="KW-0645">Protease</keyword>
<keyword evidence="15" id="KW-0233">DNA recombination</keyword>
<dbReference type="GO" id="GO:0005524">
    <property type="term" value="F:ATP binding"/>
    <property type="evidence" value="ECO:0007669"/>
    <property type="project" value="UniProtKB-KW"/>
</dbReference>
<dbReference type="SUPFAM" id="SSF53098">
    <property type="entry name" value="Ribonuclease H-like"/>
    <property type="match status" value="1"/>
</dbReference>
<keyword evidence="8" id="KW-0378">Hydrolase</keyword>
<dbReference type="GO" id="GO:0003676">
    <property type="term" value="F:nucleic acid binding"/>
    <property type="evidence" value="ECO:0007669"/>
    <property type="project" value="InterPro"/>
</dbReference>
<comment type="function">
    <text evidence="1">The aspartyl protease (PR) mediates the proteolytic cleavages of the Gag and Gag-Pol polyproteins after assembly of the VLP.</text>
</comment>
<dbReference type="InterPro" id="IPR054722">
    <property type="entry name" value="PolX-like_BBD"/>
</dbReference>
<evidence type="ECO:0000256" key="1">
    <source>
        <dbReference type="ARBA" id="ARBA00002180"/>
    </source>
</evidence>
<dbReference type="InterPro" id="IPR036397">
    <property type="entry name" value="RNaseH_sf"/>
</dbReference>
<dbReference type="Gene3D" id="3.30.420.10">
    <property type="entry name" value="Ribonuclease H-like superfamily/Ribonuclease H"/>
    <property type="match status" value="1"/>
</dbReference>
<sequence>MMTNNNTVSVSQLEIPVFNGENYEFWSIKMKTLFKSQELWGLVENGYPDDDWEAKSRENQKRDNKVLFFIQQSLTPKFDHVVAAIEESKDLTTYSFDELQGSLQSHEARLNRTNEKSGEKAFQVMGEPHKQQDNSRKATYRGGYCGRGDYRGRGGRGRGREGDEEIKLFMAYQDDVIASKDIWFLDSGCSNHMARIKSLFKELDESYKVKVRLGDDKQMQVEGKGTMAISNGHGNIKLLYNVYFIPTLSQNLLSIGQLMGSGYSVMFDDMSCVIKDKKSGKIIVDVQMAPNKLFPLEVSNVESQALVVKENSESKLWHLRYGHLNETLEGRLSDDCSRMSLVYFFYSKSKAFETFKKFKALVEKKSGRSINALCAARGGEFLSNEFNQFCEEQGIHRELITPYTPQQNGVAERKNRTIVEMARSLLRSKRLPDKFWAESVAVAVYLLNLSPTRVVLN</sequence>
<accession>A0A5B6VDT1</accession>
<dbReference type="InterPro" id="IPR001584">
    <property type="entry name" value="Integrase_cat-core"/>
</dbReference>
<dbReference type="GO" id="GO:0046872">
    <property type="term" value="F:metal ion binding"/>
    <property type="evidence" value="ECO:0007669"/>
    <property type="project" value="UniProtKB-KW"/>
</dbReference>
<keyword evidence="4" id="KW-0540">Nuclease</keyword>
<evidence type="ECO:0000256" key="6">
    <source>
        <dbReference type="ARBA" id="ARBA00022741"/>
    </source>
</evidence>
<keyword evidence="13" id="KW-0548">Nucleotidyltransferase</keyword>
<dbReference type="GO" id="GO:0004519">
    <property type="term" value="F:endonuclease activity"/>
    <property type="evidence" value="ECO:0007669"/>
    <property type="project" value="UniProtKB-KW"/>
</dbReference>
<evidence type="ECO:0000256" key="2">
    <source>
        <dbReference type="ARBA" id="ARBA00022612"/>
    </source>
</evidence>
<keyword evidence="13" id="KW-0808">Transferase</keyword>
<evidence type="ECO:0000256" key="5">
    <source>
        <dbReference type="ARBA" id="ARBA00022723"/>
    </source>
</evidence>
<reference evidence="18" key="1">
    <citation type="journal article" date="2019" name="Plant Biotechnol. J.">
        <title>Genome sequencing of the Australian wild diploid species Gossypium australe highlights disease resistance and delayed gland morphogenesis.</title>
        <authorList>
            <person name="Cai Y."/>
            <person name="Cai X."/>
            <person name="Wang Q."/>
            <person name="Wang P."/>
            <person name="Zhang Y."/>
            <person name="Cai C."/>
            <person name="Xu Y."/>
            <person name="Wang K."/>
            <person name="Zhou Z."/>
            <person name="Wang C."/>
            <person name="Geng S."/>
            <person name="Li B."/>
            <person name="Dong Q."/>
            <person name="Hou Y."/>
            <person name="Wang H."/>
            <person name="Ai P."/>
            <person name="Liu Z."/>
            <person name="Yi F."/>
            <person name="Sun M."/>
            <person name="An G."/>
            <person name="Cheng J."/>
            <person name="Zhang Y."/>
            <person name="Shi Q."/>
            <person name="Xie Y."/>
            <person name="Shi X."/>
            <person name="Chang Y."/>
            <person name="Huang F."/>
            <person name="Chen Y."/>
            <person name="Hong S."/>
            <person name="Mi L."/>
            <person name="Sun Q."/>
            <person name="Zhang L."/>
            <person name="Zhou B."/>
            <person name="Peng R."/>
            <person name="Zhang X."/>
            <person name="Liu F."/>
        </authorList>
    </citation>
    <scope>NUCLEOTIDE SEQUENCE [LARGE SCALE GENOMIC DNA]</scope>
    <source>
        <strain evidence="18">cv. PA1801</strain>
    </source>
</reference>
<gene>
    <name evidence="17" type="ORF">EPI10_002287</name>
</gene>
<evidence type="ECO:0000313" key="17">
    <source>
        <dbReference type="EMBL" id="KAA3467262.1"/>
    </source>
</evidence>
<protein>
    <submittedName>
        <fullName evidence="17">Retrovirus-related Pol polyprotein from transposon TNT 1-94</fullName>
    </submittedName>
</protein>
<comment type="caution">
    <text evidence="17">The sequence shown here is derived from an EMBL/GenBank/DDBJ whole genome shotgun (WGS) entry which is preliminary data.</text>
</comment>
<dbReference type="GO" id="GO:0003964">
    <property type="term" value="F:RNA-directed DNA polymerase activity"/>
    <property type="evidence" value="ECO:0007669"/>
    <property type="project" value="UniProtKB-KW"/>
</dbReference>
<dbReference type="GO" id="GO:0006508">
    <property type="term" value="P:proteolysis"/>
    <property type="evidence" value="ECO:0007669"/>
    <property type="project" value="UniProtKB-KW"/>
</dbReference>
<dbReference type="PANTHER" id="PTHR42648">
    <property type="entry name" value="TRANSPOSASE, PUTATIVE-RELATED"/>
    <property type="match status" value="1"/>
</dbReference>
<evidence type="ECO:0000256" key="10">
    <source>
        <dbReference type="ARBA" id="ARBA00022842"/>
    </source>
</evidence>
<dbReference type="AlphaFoldDB" id="A0A5B6VDT1"/>
<proteinExistence type="predicted"/>
<evidence type="ECO:0000256" key="13">
    <source>
        <dbReference type="ARBA" id="ARBA00022932"/>
    </source>
</evidence>
<evidence type="ECO:0000256" key="3">
    <source>
        <dbReference type="ARBA" id="ARBA00022670"/>
    </source>
</evidence>
<dbReference type="PANTHER" id="PTHR42648:SF11">
    <property type="entry name" value="TRANSPOSON TY4-P GAG-POL POLYPROTEIN"/>
    <property type="match status" value="1"/>
</dbReference>
<name>A0A5B6VDT1_9ROSI</name>
<evidence type="ECO:0000256" key="4">
    <source>
        <dbReference type="ARBA" id="ARBA00022722"/>
    </source>
</evidence>
<dbReference type="GO" id="GO:0006310">
    <property type="term" value="P:DNA recombination"/>
    <property type="evidence" value="ECO:0007669"/>
    <property type="project" value="UniProtKB-KW"/>
</dbReference>
<evidence type="ECO:0000259" key="16">
    <source>
        <dbReference type="PROSITE" id="PS50994"/>
    </source>
</evidence>
<evidence type="ECO:0000256" key="15">
    <source>
        <dbReference type="ARBA" id="ARBA00023172"/>
    </source>
</evidence>
<keyword evidence="18" id="KW-1185">Reference proteome</keyword>
<evidence type="ECO:0000256" key="11">
    <source>
        <dbReference type="ARBA" id="ARBA00022908"/>
    </source>
</evidence>
<keyword evidence="11" id="KW-0229">DNA integration</keyword>